<name>A0A1G6Q903_9GAMM</name>
<reference evidence="2" key="1">
    <citation type="submission" date="2016-10" db="EMBL/GenBank/DDBJ databases">
        <authorList>
            <person name="Varghese N."/>
            <person name="Submissions S."/>
        </authorList>
    </citation>
    <scope>NUCLEOTIDE SEQUENCE [LARGE SCALE GENOMIC DNA]</scope>
    <source>
        <strain evidence="2">DSM 26382</strain>
    </source>
</reference>
<dbReference type="AlphaFoldDB" id="A0A1G6Q903"/>
<accession>A0A1G6Q903</accession>
<dbReference type="Proteomes" id="UP000199467">
    <property type="component" value="Unassembled WGS sequence"/>
</dbReference>
<gene>
    <name evidence="1" type="ORF">SAMN05216576_107295</name>
</gene>
<keyword evidence="2" id="KW-1185">Reference proteome</keyword>
<dbReference type="GeneID" id="57608928"/>
<evidence type="ECO:0000313" key="1">
    <source>
        <dbReference type="EMBL" id="SDC88176.1"/>
    </source>
</evidence>
<evidence type="ECO:0000313" key="2">
    <source>
        <dbReference type="Proteomes" id="UP000199467"/>
    </source>
</evidence>
<organism evidence="1 2">
    <name type="scientific">Ectopseudomonas chengduensis</name>
    <dbReference type="NCBI Taxonomy" id="489632"/>
    <lineage>
        <taxon>Bacteria</taxon>
        <taxon>Pseudomonadati</taxon>
        <taxon>Pseudomonadota</taxon>
        <taxon>Gammaproteobacteria</taxon>
        <taxon>Pseudomonadales</taxon>
        <taxon>Pseudomonadaceae</taxon>
        <taxon>Ectopseudomonas</taxon>
    </lineage>
</organism>
<sequence length="478" mass="51950">MLNLQAFLSNGTTHVHTKQPSGLLPKLVAPVLAALIAGTTAGAAHGEVAEVSRASSLAKMTVELDAVSQLQQALAAPGSPNIKVISTNSPNLLAFLKNLPEREYERTVNMVAQTARIDAPTPEQVADFFNSNHGPTEGRAYSFKRMPLFGADQAFCFVNTYENYGSIARTVGEHTFIPRLTGLSGVVYQPLHEAAVAVLIHELQHCTNGDMTLEKRATAAMGEPGKLYAVAYEEMLSDLAVVLYMASQEGFFENGLAMTRATRGISFLDLEHNTEDMLDYVVATLNAEDFRGMPAHEIFQAVNRISKELEPLDNADLRNIFAKSSAEKVIVGHRAFAKQPELARFEHHFDTAANVATKLLNVVATEPIELNADHRASKLINDLITNNLRSPELHRHLGIQTQENFKVMAEQMGVALDLSQMARIAVFDPAFSPPGSNSVSPFPRDARLASINHIDALTTATTPDMADTVRASSAPALR</sequence>
<protein>
    <submittedName>
        <fullName evidence="1">Uncharacterized protein</fullName>
    </submittedName>
</protein>
<dbReference type="RefSeq" id="WP_017362458.1">
    <property type="nucleotide sequence ID" value="NZ_FMZQ01000007.1"/>
</dbReference>
<dbReference type="EMBL" id="FMZQ01000007">
    <property type="protein sequence ID" value="SDC88176.1"/>
    <property type="molecule type" value="Genomic_DNA"/>
</dbReference>
<proteinExistence type="predicted"/>